<name>A0A1H5ZHT2_9EURY</name>
<sequence length="334" mass="37703">MSETKQLRFDGGAIDDEILGLRRAAREVFGLSRADAVELIADDDDARPLRYLNYLAADLEVGKIESVNLAEYPHEFDLLIDVGPTAWFVGECELSLREAMDFAPLGFQLDEIEIPKRVVEAVENPREWMDRLDEAFSVRDSGGDDVFWLIPKGKDRFTWIDDFGHSYYEDAFEFVDGDYLFWADDDDARDPPFELVHRDSMWEYSDNISVVGHAGKVQYNHLDGVISESWHESTGEYDDLVRAVVSRNLDDVGYVSVAGGWHSSMERSDLSERINSLTRGEGHENGELDYPVVVKFGKTTNVCSLSISIYAHPDDVDMLEGFLDARAAPAYAGF</sequence>
<evidence type="ECO:0000313" key="1">
    <source>
        <dbReference type="EMBL" id="QCC48110.1"/>
    </source>
</evidence>
<evidence type="ECO:0000313" key="2">
    <source>
        <dbReference type="EMBL" id="SEG35197.1"/>
    </source>
</evidence>
<gene>
    <name evidence="1" type="ORF">DV707_10800</name>
    <name evidence="2" type="ORF">SAMN04488133_1982</name>
</gene>
<dbReference type="AlphaFoldDB" id="A0A1H5ZHT2"/>
<dbReference type="RefSeq" id="WP_103991688.1">
    <property type="nucleotide sequence ID" value="NZ_CP031311.1"/>
</dbReference>
<dbReference type="Proteomes" id="UP000296733">
    <property type="component" value="Chromosome"/>
</dbReference>
<accession>A0A1H5ZHT2</accession>
<organism evidence="2 3">
    <name type="scientific">Halobellus limi</name>
    <dbReference type="NCBI Taxonomy" id="699433"/>
    <lineage>
        <taxon>Archaea</taxon>
        <taxon>Methanobacteriati</taxon>
        <taxon>Methanobacteriota</taxon>
        <taxon>Stenosarchaea group</taxon>
        <taxon>Halobacteria</taxon>
        <taxon>Halobacteriales</taxon>
        <taxon>Haloferacaceae</taxon>
        <taxon>Halobellus</taxon>
    </lineage>
</organism>
<dbReference type="EMBL" id="FNVN01000002">
    <property type="protein sequence ID" value="SEG35197.1"/>
    <property type="molecule type" value="Genomic_DNA"/>
</dbReference>
<keyword evidence="3" id="KW-1185">Reference proteome</keyword>
<protein>
    <submittedName>
        <fullName evidence="2">Uncharacterized protein</fullName>
    </submittedName>
</protein>
<dbReference type="KEGG" id="hlm:DV707_10800"/>
<dbReference type="Proteomes" id="UP000236740">
    <property type="component" value="Unassembled WGS sequence"/>
</dbReference>
<proteinExistence type="predicted"/>
<evidence type="ECO:0000313" key="3">
    <source>
        <dbReference type="Proteomes" id="UP000236740"/>
    </source>
</evidence>
<evidence type="ECO:0000313" key="4">
    <source>
        <dbReference type="Proteomes" id="UP000296733"/>
    </source>
</evidence>
<dbReference type="GeneID" id="39858586"/>
<dbReference type="EMBL" id="CP031311">
    <property type="protein sequence ID" value="QCC48110.1"/>
    <property type="molecule type" value="Genomic_DNA"/>
</dbReference>
<reference evidence="2 3" key="1">
    <citation type="submission" date="2016-10" db="EMBL/GenBank/DDBJ databases">
        <authorList>
            <person name="de Groot N.N."/>
        </authorList>
    </citation>
    <scope>NUCLEOTIDE SEQUENCE [LARGE SCALE GENOMIC DNA]</scope>
    <source>
        <strain evidence="2 3">CGMCC 1.10331</strain>
    </source>
</reference>
<reference evidence="1 4" key="2">
    <citation type="journal article" date="2019" name="Nat. Commun.">
        <title>A new type of DNA phosphorothioation-based antiviral system in archaea.</title>
        <authorList>
            <person name="Xiong L."/>
            <person name="Liu S."/>
            <person name="Chen S."/>
            <person name="Xiao Y."/>
            <person name="Zhu B."/>
            <person name="Gao Y."/>
            <person name="Zhang Y."/>
            <person name="Chen B."/>
            <person name="Luo J."/>
            <person name="Deng Z."/>
            <person name="Chen X."/>
            <person name="Wang L."/>
            <person name="Chen S."/>
        </authorList>
    </citation>
    <scope>NUCLEOTIDE SEQUENCE [LARGE SCALE GENOMIC DNA]</scope>
    <source>
        <strain evidence="1 4">CGMCC 1.10331</strain>
    </source>
</reference>